<gene>
    <name evidence="3" type="ORF">GCM10022402_39010</name>
</gene>
<keyword evidence="2" id="KW-1133">Transmembrane helix</keyword>
<proteinExistence type="predicted"/>
<evidence type="ECO:0000256" key="1">
    <source>
        <dbReference type="SAM" id="MobiDB-lite"/>
    </source>
</evidence>
<sequence length="317" mass="31969">MTTTDETPRPSAAGHAPRRRRSPAAALAAAGAVAALAGGCGAAASPPAPAPAIPTPATTASLSAQDVNTWLDGLMPAALEDAGIAGAAVSVVHDGEPLTARGHAYSGTGPSGGGPQPVAPAEGTGIFVPLNSGGHERTTGRQPQGTVLSGGVDRVEALGVASALPPLLSDPGPAAMLSLPVVLASVVVLVGAMLSWPIGALVRWWLSRPQRDRAGWWPRLLTRIGVSASVVALLGWWAALYLTMFSGEAPSAVVWLLKFLQLAGLFAILPATLVLVDDIHRGAGGARRIGSGLVLLALLGSGWYAMALGPLSPYAPY</sequence>
<dbReference type="RefSeq" id="WP_344974382.1">
    <property type="nucleotide sequence ID" value="NZ_BAABDD010000023.1"/>
</dbReference>
<comment type="caution">
    <text evidence="3">The sequence shown here is derived from an EMBL/GenBank/DDBJ whole genome shotgun (WGS) entry which is preliminary data.</text>
</comment>
<dbReference type="PROSITE" id="PS51318">
    <property type="entry name" value="TAT"/>
    <property type="match status" value="1"/>
</dbReference>
<evidence type="ECO:0000256" key="2">
    <source>
        <dbReference type="SAM" id="Phobius"/>
    </source>
</evidence>
<feature type="transmembrane region" description="Helical" evidence="2">
    <location>
        <begin position="252"/>
        <end position="276"/>
    </location>
</feature>
<keyword evidence="2" id="KW-0472">Membrane</keyword>
<evidence type="ECO:0000313" key="3">
    <source>
        <dbReference type="EMBL" id="GAA3756804.1"/>
    </source>
</evidence>
<keyword evidence="2" id="KW-0812">Transmembrane</keyword>
<feature type="transmembrane region" description="Helical" evidence="2">
    <location>
        <begin position="220"/>
        <end position="240"/>
    </location>
</feature>
<protein>
    <submittedName>
        <fullName evidence="3">Uncharacterized protein</fullName>
    </submittedName>
</protein>
<dbReference type="Proteomes" id="UP001500908">
    <property type="component" value="Unassembled WGS sequence"/>
</dbReference>
<feature type="region of interest" description="Disordered" evidence="1">
    <location>
        <begin position="1"/>
        <end position="25"/>
    </location>
</feature>
<feature type="transmembrane region" description="Helical" evidence="2">
    <location>
        <begin position="174"/>
        <end position="199"/>
    </location>
</feature>
<organism evidence="3 4">
    <name type="scientific">Salinactinospora qingdaonensis</name>
    <dbReference type="NCBI Taxonomy" id="702744"/>
    <lineage>
        <taxon>Bacteria</taxon>
        <taxon>Bacillati</taxon>
        <taxon>Actinomycetota</taxon>
        <taxon>Actinomycetes</taxon>
        <taxon>Streptosporangiales</taxon>
        <taxon>Nocardiopsidaceae</taxon>
        <taxon>Salinactinospora</taxon>
    </lineage>
</organism>
<name>A0ABP7G5Z1_9ACTN</name>
<accession>A0ABP7G5Z1</accession>
<dbReference type="InterPro" id="IPR006311">
    <property type="entry name" value="TAT_signal"/>
</dbReference>
<reference evidence="4" key="1">
    <citation type="journal article" date="2019" name="Int. J. Syst. Evol. Microbiol.">
        <title>The Global Catalogue of Microorganisms (GCM) 10K type strain sequencing project: providing services to taxonomists for standard genome sequencing and annotation.</title>
        <authorList>
            <consortium name="The Broad Institute Genomics Platform"/>
            <consortium name="The Broad Institute Genome Sequencing Center for Infectious Disease"/>
            <person name="Wu L."/>
            <person name="Ma J."/>
        </authorList>
    </citation>
    <scope>NUCLEOTIDE SEQUENCE [LARGE SCALE GENOMIC DNA]</scope>
    <source>
        <strain evidence="4">JCM 17137</strain>
    </source>
</reference>
<evidence type="ECO:0000313" key="4">
    <source>
        <dbReference type="Proteomes" id="UP001500908"/>
    </source>
</evidence>
<keyword evidence="4" id="KW-1185">Reference proteome</keyword>
<dbReference type="EMBL" id="BAABDD010000023">
    <property type="protein sequence ID" value="GAA3756804.1"/>
    <property type="molecule type" value="Genomic_DNA"/>
</dbReference>
<feature type="transmembrane region" description="Helical" evidence="2">
    <location>
        <begin position="288"/>
        <end position="307"/>
    </location>
</feature>
<feature type="region of interest" description="Disordered" evidence="1">
    <location>
        <begin position="100"/>
        <end position="146"/>
    </location>
</feature>